<gene>
    <name evidence="1" type="ORF">BofuT4_uP111630.1</name>
</gene>
<sequence>MYGRLLGQIIVKPSRESFSLDVRLVRWAGLSFVLRHIFIVPITTEVDKTLVVLSLGDQRPLVDLLFWFSGDFVNKLVVVRGKLCKM</sequence>
<dbReference type="InParanoid" id="G2Y698"/>
<proteinExistence type="predicted"/>
<name>G2Y698_BOTF4</name>
<dbReference type="AlphaFoldDB" id="G2Y698"/>
<dbReference type="Proteomes" id="UP000008177">
    <property type="component" value="Unplaced contigs"/>
</dbReference>
<organism evidence="1 2">
    <name type="scientific">Botryotinia fuckeliana (strain T4)</name>
    <name type="common">Noble rot fungus</name>
    <name type="synonym">Botrytis cinerea</name>
    <dbReference type="NCBI Taxonomy" id="999810"/>
    <lineage>
        <taxon>Eukaryota</taxon>
        <taxon>Fungi</taxon>
        <taxon>Dikarya</taxon>
        <taxon>Ascomycota</taxon>
        <taxon>Pezizomycotina</taxon>
        <taxon>Leotiomycetes</taxon>
        <taxon>Helotiales</taxon>
        <taxon>Sclerotiniaceae</taxon>
        <taxon>Botrytis</taxon>
    </lineage>
</organism>
<reference evidence="2" key="1">
    <citation type="journal article" date="2011" name="PLoS Genet.">
        <title>Genomic analysis of the necrotrophic fungal pathogens Sclerotinia sclerotiorum and Botrytis cinerea.</title>
        <authorList>
            <person name="Amselem J."/>
            <person name="Cuomo C.A."/>
            <person name="van Kan J.A."/>
            <person name="Viaud M."/>
            <person name="Benito E.P."/>
            <person name="Couloux A."/>
            <person name="Coutinho P.M."/>
            <person name="de Vries R.P."/>
            <person name="Dyer P.S."/>
            <person name="Fillinger S."/>
            <person name="Fournier E."/>
            <person name="Gout L."/>
            <person name="Hahn M."/>
            <person name="Kohn L."/>
            <person name="Lapalu N."/>
            <person name="Plummer K.M."/>
            <person name="Pradier J.M."/>
            <person name="Quevillon E."/>
            <person name="Sharon A."/>
            <person name="Simon A."/>
            <person name="ten Have A."/>
            <person name="Tudzynski B."/>
            <person name="Tudzynski P."/>
            <person name="Wincker P."/>
            <person name="Andrew M."/>
            <person name="Anthouard V."/>
            <person name="Beever R.E."/>
            <person name="Beffa R."/>
            <person name="Benoit I."/>
            <person name="Bouzid O."/>
            <person name="Brault B."/>
            <person name="Chen Z."/>
            <person name="Choquer M."/>
            <person name="Collemare J."/>
            <person name="Cotton P."/>
            <person name="Danchin E.G."/>
            <person name="Da Silva C."/>
            <person name="Gautier A."/>
            <person name="Giraud C."/>
            <person name="Giraud T."/>
            <person name="Gonzalez C."/>
            <person name="Grossetete S."/>
            <person name="Guldener U."/>
            <person name="Henrissat B."/>
            <person name="Howlett B.J."/>
            <person name="Kodira C."/>
            <person name="Kretschmer M."/>
            <person name="Lappartient A."/>
            <person name="Leroch M."/>
            <person name="Levis C."/>
            <person name="Mauceli E."/>
            <person name="Neuveglise C."/>
            <person name="Oeser B."/>
            <person name="Pearson M."/>
            <person name="Poulain J."/>
            <person name="Poussereau N."/>
            <person name="Quesneville H."/>
            <person name="Rascle C."/>
            <person name="Schumacher J."/>
            <person name="Segurens B."/>
            <person name="Sexton A."/>
            <person name="Silva E."/>
            <person name="Sirven C."/>
            <person name="Soanes D.M."/>
            <person name="Talbot N.J."/>
            <person name="Templeton M."/>
            <person name="Yandava C."/>
            <person name="Yarden O."/>
            <person name="Zeng Q."/>
            <person name="Rollins J.A."/>
            <person name="Lebrun M.H."/>
            <person name="Dickman M."/>
        </authorList>
    </citation>
    <scope>NUCLEOTIDE SEQUENCE [LARGE SCALE GENOMIC DNA]</scope>
    <source>
        <strain evidence="2">T4</strain>
    </source>
</reference>
<dbReference type="HOGENOM" id="CLU_2497620_0_0_1"/>
<accession>G2Y698</accession>
<evidence type="ECO:0000313" key="1">
    <source>
        <dbReference type="EMBL" id="CCD48150.1"/>
    </source>
</evidence>
<dbReference type="EMBL" id="FQ790291">
    <property type="protein sequence ID" value="CCD48150.1"/>
    <property type="molecule type" value="Genomic_DNA"/>
</dbReference>
<evidence type="ECO:0000313" key="2">
    <source>
        <dbReference type="Proteomes" id="UP000008177"/>
    </source>
</evidence>
<protein>
    <submittedName>
        <fullName evidence="1">Uncharacterized protein</fullName>
    </submittedName>
</protein>